<keyword evidence="3" id="KW-1185">Reference proteome</keyword>
<reference evidence="2" key="3">
    <citation type="submission" date="2022-06" db="UniProtKB">
        <authorList>
            <consortium name="EnsemblPlants"/>
        </authorList>
    </citation>
    <scope>IDENTIFICATION</scope>
</reference>
<evidence type="ECO:0000313" key="3">
    <source>
        <dbReference type="Proteomes" id="UP000015106"/>
    </source>
</evidence>
<dbReference type="AlphaFoldDB" id="A0A8R7VCD3"/>
<dbReference type="EnsemblPlants" id="TuG1812G0700004952.01.T01">
    <property type="protein sequence ID" value="TuG1812G0700004952.01.T01.cds284732"/>
    <property type="gene ID" value="TuG1812G0700004952.01"/>
</dbReference>
<proteinExistence type="predicted"/>
<evidence type="ECO:0000256" key="1">
    <source>
        <dbReference type="SAM" id="MobiDB-lite"/>
    </source>
</evidence>
<feature type="region of interest" description="Disordered" evidence="1">
    <location>
        <begin position="1"/>
        <end position="23"/>
    </location>
</feature>
<accession>A0A8R7VCD3</accession>
<reference evidence="2" key="2">
    <citation type="submission" date="2018-03" db="EMBL/GenBank/DDBJ databases">
        <title>The Triticum urartu genome reveals the dynamic nature of wheat genome evolution.</title>
        <authorList>
            <person name="Ling H."/>
            <person name="Ma B."/>
            <person name="Shi X."/>
            <person name="Liu H."/>
            <person name="Dong L."/>
            <person name="Sun H."/>
            <person name="Cao Y."/>
            <person name="Gao Q."/>
            <person name="Zheng S."/>
            <person name="Li Y."/>
            <person name="Yu Y."/>
            <person name="Du H."/>
            <person name="Qi M."/>
            <person name="Li Y."/>
            <person name="Yu H."/>
            <person name="Cui Y."/>
            <person name="Wang N."/>
            <person name="Chen C."/>
            <person name="Wu H."/>
            <person name="Zhao Y."/>
            <person name="Zhang J."/>
            <person name="Li Y."/>
            <person name="Zhou W."/>
            <person name="Zhang B."/>
            <person name="Hu W."/>
            <person name="Eijk M."/>
            <person name="Tang J."/>
            <person name="Witsenboer H."/>
            <person name="Zhao S."/>
            <person name="Li Z."/>
            <person name="Zhang A."/>
            <person name="Wang D."/>
            <person name="Liang C."/>
        </authorList>
    </citation>
    <scope>NUCLEOTIDE SEQUENCE [LARGE SCALE GENOMIC DNA]</scope>
    <source>
        <strain evidence="2">cv. G1812</strain>
    </source>
</reference>
<dbReference type="Gramene" id="TuG1812G0700004952.01.T01">
    <property type="protein sequence ID" value="TuG1812G0700004952.01.T01.cds284732"/>
    <property type="gene ID" value="TuG1812G0700004952.01"/>
</dbReference>
<protein>
    <submittedName>
        <fullName evidence="2">Uncharacterized protein</fullName>
    </submittedName>
</protein>
<dbReference type="Proteomes" id="UP000015106">
    <property type="component" value="Chromosome 7"/>
</dbReference>
<evidence type="ECO:0000313" key="2">
    <source>
        <dbReference type="EnsemblPlants" id="TuG1812G0700004952.01.T01.cds284732"/>
    </source>
</evidence>
<name>A0A8R7VCD3_TRIUA</name>
<reference evidence="3" key="1">
    <citation type="journal article" date="2013" name="Nature">
        <title>Draft genome of the wheat A-genome progenitor Triticum urartu.</title>
        <authorList>
            <person name="Ling H.Q."/>
            <person name="Zhao S."/>
            <person name="Liu D."/>
            <person name="Wang J."/>
            <person name="Sun H."/>
            <person name="Zhang C."/>
            <person name="Fan H."/>
            <person name="Li D."/>
            <person name="Dong L."/>
            <person name="Tao Y."/>
            <person name="Gao C."/>
            <person name="Wu H."/>
            <person name="Li Y."/>
            <person name="Cui Y."/>
            <person name="Guo X."/>
            <person name="Zheng S."/>
            <person name="Wang B."/>
            <person name="Yu K."/>
            <person name="Liang Q."/>
            <person name="Yang W."/>
            <person name="Lou X."/>
            <person name="Chen J."/>
            <person name="Feng M."/>
            <person name="Jian J."/>
            <person name="Zhang X."/>
            <person name="Luo G."/>
            <person name="Jiang Y."/>
            <person name="Liu J."/>
            <person name="Wang Z."/>
            <person name="Sha Y."/>
            <person name="Zhang B."/>
            <person name="Wu H."/>
            <person name="Tang D."/>
            <person name="Shen Q."/>
            <person name="Xue P."/>
            <person name="Zou S."/>
            <person name="Wang X."/>
            <person name="Liu X."/>
            <person name="Wang F."/>
            <person name="Yang Y."/>
            <person name="An X."/>
            <person name="Dong Z."/>
            <person name="Zhang K."/>
            <person name="Zhang X."/>
            <person name="Luo M.C."/>
            <person name="Dvorak J."/>
            <person name="Tong Y."/>
            <person name="Wang J."/>
            <person name="Yang H."/>
            <person name="Li Z."/>
            <person name="Wang D."/>
            <person name="Zhang A."/>
            <person name="Wang J."/>
        </authorList>
    </citation>
    <scope>NUCLEOTIDE SEQUENCE</scope>
    <source>
        <strain evidence="3">cv. G1812</strain>
    </source>
</reference>
<organism evidence="2 3">
    <name type="scientific">Triticum urartu</name>
    <name type="common">Red wild einkorn</name>
    <name type="synonym">Crithodium urartu</name>
    <dbReference type="NCBI Taxonomy" id="4572"/>
    <lineage>
        <taxon>Eukaryota</taxon>
        <taxon>Viridiplantae</taxon>
        <taxon>Streptophyta</taxon>
        <taxon>Embryophyta</taxon>
        <taxon>Tracheophyta</taxon>
        <taxon>Spermatophyta</taxon>
        <taxon>Magnoliopsida</taxon>
        <taxon>Liliopsida</taxon>
        <taxon>Poales</taxon>
        <taxon>Poaceae</taxon>
        <taxon>BOP clade</taxon>
        <taxon>Pooideae</taxon>
        <taxon>Triticodae</taxon>
        <taxon>Triticeae</taxon>
        <taxon>Triticinae</taxon>
        <taxon>Triticum</taxon>
    </lineage>
</organism>
<sequence>MLTPGLSDGPRSAEMKESPNAVLDPRCRSVLQAATLRVDEQPVSE</sequence>